<dbReference type="InterPro" id="IPR015943">
    <property type="entry name" value="WD40/YVTN_repeat-like_dom_sf"/>
</dbReference>
<dbReference type="Proteomes" id="UP000188320">
    <property type="component" value="Unassembled WGS sequence"/>
</dbReference>
<keyword evidence="4" id="KW-0677">Repeat</keyword>
<dbReference type="GO" id="GO:0003682">
    <property type="term" value="F:chromatin binding"/>
    <property type="evidence" value="ECO:0007669"/>
    <property type="project" value="TreeGrafter"/>
</dbReference>
<dbReference type="InterPro" id="IPR036322">
    <property type="entry name" value="WD40_repeat_dom_sf"/>
</dbReference>
<comment type="subcellular location">
    <subcellularLocation>
        <location evidence="1">Nucleus</location>
    </subcellularLocation>
</comment>
<dbReference type="Gene3D" id="2.130.10.10">
    <property type="entry name" value="YVTN repeat-like/Quinoprotein amine dehydrogenase"/>
    <property type="match status" value="2"/>
</dbReference>
<comment type="caution">
    <text evidence="7">The sequence shown here is derived from an EMBL/GenBank/DDBJ whole genome shotgun (WGS) entry which is preliminary data.</text>
</comment>
<evidence type="ECO:0000256" key="5">
    <source>
        <dbReference type="ARBA" id="ARBA00023242"/>
    </source>
</evidence>
<proteinExistence type="inferred from homology"/>
<dbReference type="GO" id="GO:0048188">
    <property type="term" value="C:Set1C/COMPASS complex"/>
    <property type="evidence" value="ECO:0007669"/>
    <property type="project" value="TreeGrafter"/>
</dbReference>
<keyword evidence="3 6" id="KW-0853">WD repeat</keyword>
<sequence length="321" mass="35539">MPSVATSLNQSLDCENNNFCSNSESLTNIDYNPYTGNNYTKSKIKKGSTPSLKDVFVTGSLDKTVKLWDLNVESSVLSTTISDSHAEFGISVDFDPTGVVVGIASGHQIKLHDIRYFGKGPFLSADIGAQLKDDLNTPQFLSFVSSEPIKNVITGLRFGKLSGENMIVSTTKGDKFVVDSFSGKVLLNLESVRDSNYRYDSGIRSSNYYQRNSHNFDFSPCEKYVVSGDNDGKIRVWNVYDPLNKLVLQEHSLEKSGLSETLVVKNCSLWESTRKSPVYSLGLSPGFLMAISGSDDLCFWFLMVGIETQKLLLYAYCAQYA</sequence>
<dbReference type="Pfam" id="PF00400">
    <property type="entry name" value="WD40"/>
    <property type="match status" value="2"/>
</dbReference>
<dbReference type="PROSITE" id="PS50082">
    <property type="entry name" value="WD_REPEATS_2"/>
    <property type="match status" value="2"/>
</dbReference>
<keyword evidence="8" id="KW-1185">Reference proteome</keyword>
<comment type="similarity">
    <text evidence="2">Belongs to the WD repeat SWD2 family.</text>
</comment>
<evidence type="ECO:0000256" key="4">
    <source>
        <dbReference type="ARBA" id="ARBA00022737"/>
    </source>
</evidence>
<feature type="repeat" description="WD" evidence="6">
    <location>
        <begin position="218"/>
        <end position="239"/>
    </location>
</feature>
<dbReference type="PROSITE" id="PS00678">
    <property type="entry name" value="WD_REPEATS_1"/>
    <property type="match status" value="1"/>
</dbReference>
<keyword evidence="5" id="KW-0539">Nucleus</keyword>
<evidence type="ECO:0000256" key="2">
    <source>
        <dbReference type="ARBA" id="ARBA00005616"/>
    </source>
</evidence>
<dbReference type="SMART" id="SM00320">
    <property type="entry name" value="WD40"/>
    <property type="match status" value="4"/>
</dbReference>
<accession>A0A1R1PR37</accession>
<evidence type="ECO:0000313" key="7">
    <source>
        <dbReference type="EMBL" id="OMH83455.1"/>
    </source>
</evidence>
<dbReference type="PANTHER" id="PTHR19861:SF0">
    <property type="entry name" value="WD REPEAT-CONTAINING PROTEIN 82"/>
    <property type="match status" value="1"/>
</dbReference>
<dbReference type="InterPro" id="IPR019775">
    <property type="entry name" value="WD40_repeat_CS"/>
</dbReference>
<dbReference type="OrthoDB" id="27537at2759"/>
<dbReference type="InterPro" id="IPR037867">
    <property type="entry name" value="Swd2/WDR82"/>
</dbReference>
<feature type="repeat" description="WD" evidence="6">
    <location>
        <begin position="56"/>
        <end position="78"/>
    </location>
</feature>
<organism evidence="7 8">
    <name type="scientific">Zancudomyces culisetae</name>
    <name type="common">Gut fungus</name>
    <name type="synonym">Smittium culisetae</name>
    <dbReference type="NCBI Taxonomy" id="1213189"/>
    <lineage>
        <taxon>Eukaryota</taxon>
        <taxon>Fungi</taxon>
        <taxon>Fungi incertae sedis</taxon>
        <taxon>Zoopagomycota</taxon>
        <taxon>Kickxellomycotina</taxon>
        <taxon>Harpellomycetes</taxon>
        <taxon>Harpellales</taxon>
        <taxon>Legeriomycetaceae</taxon>
        <taxon>Zancudomyces</taxon>
    </lineage>
</organism>
<dbReference type="AlphaFoldDB" id="A0A1R1PR37"/>
<dbReference type="InterPro" id="IPR001680">
    <property type="entry name" value="WD40_rpt"/>
</dbReference>
<reference evidence="8" key="1">
    <citation type="submission" date="2017-01" db="EMBL/GenBank/DDBJ databases">
        <authorList>
            <person name="Wang Y."/>
            <person name="White M."/>
            <person name="Kvist S."/>
            <person name="Moncalvo J.-M."/>
        </authorList>
    </citation>
    <scope>NUCLEOTIDE SEQUENCE [LARGE SCALE GENOMIC DNA]</scope>
    <source>
        <strain evidence="8">COL-18-3</strain>
    </source>
</reference>
<gene>
    <name evidence="7" type="ORF">AX774_g3041</name>
</gene>
<protein>
    <submittedName>
        <fullName evidence="7">WD repeat-containing protein 82</fullName>
    </submittedName>
</protein>
<dbReference type="GO" id="GO:0016070">
    <property type="term" value="P:RNA metabolic process"/>
    <property type="evidence" value="ECO:0007669"/>
    <property type="project" value="UniProtKB-ARBA"/>
</dbReference>
<dbReference type="EMBL" id="LSSK01000405">
    <property type="protein sequence ID" value="OMH83455.1"/>
    <property type="molecule type" value="Genomic_DNA"/>
</dbReference>
<dbReference type="SUPFAM" id="SSF50978">
    <property type="entry name" value="WD40 repeat-like"/>
    <property type="match status" value="1"/>
</dbReference>
<dbReference type="PANTHER" id="PTHR19861">
    <property type="entry name" value="WD40 REPEAT PROTEIN SWD2"/>
    <property type="match status" value="1"/>
</dbReference>
<name>A0A1R1PR37_ZANCU</name>
<evidence type="ECO:0000256" key="1">
    <source>
        <dbReference type="ARBA" id="ARBA00004123"/>
    </source>
</evidence>
<evidence type="ECO:0000256" key="3">
    <source>
        <dbReference type="ARBA" id="ARBA00022574"/>
    </source>
</evidence>
<evidence type="ECO:0000313" key="8">
    <source>
        <dbReference type="Proteomes" id="UP000188320"/>
    </source>
</evidence>
<evidence type="ECO:0000256" key="6">
    <source>
        <dbReference type="PROSITE-ProRule" id="PRU00221"/>
    </source>
</evidence>